<evidence type="ECO:0000313" key="1">
    <source>
        <dbReference type="EMBL" id="AAZ67507.1"/>
    </source>
</evidence>
<protein>
    <submittedName>
        <fullName evidence="1">Uncharacterized protein</fullName>
    </submittedName>
</protein>
<dbReference type="GeneID" id="5142062"/>
<organism evidence="1 2">
    <name type="scientific">Trichoplusia ni single nucleopolyhedrovirus</name>
    <dbReference type="NCBI Taxonomy" id="332054"/>
    <lineage>
        <taxon>Viruses</taxon>
        <taxon>Viruses incertae sedis</taxon>
        <taxon>Naldaviricetes</taxon>
        <taxon>Lefavirales</taxon>
        <taxon>Baculoviridae</taxon>
        <taxon>Alphabaculovirus</taxon>
        <taxon>Alphabaculovirus trini</taxon>
    </lineage>
</organism>
<evidence type="ECO:0000313" key="2">
    <source>
        <dbReference type="Proteomes" id="UP000207582"/>
    </source>
</evidence>
<name>Q461S9_9ABAC</name>
<dbReference type="RefSeq" id="YP_309026.1">
    <property type="nucleotide sequence ID" value="NC_007383.1"/>
</dbReference>
<dbReference type="EMBL" id="DQ017380">
    <property type="protein sequence ID" value="AAZ67507.1"/>
    <property type="molecule type" value="Genomic_DNA"/>
</dbReference>
<sequence length="71" mass="7852">MTPNRVTNIRLTQYCIMFSSTSATARTVATHHGLAAIHDRSIMNRPYADVAADLFGVGAVSMRDRTIMDRP</sequence>
<accession>Q461S9</accession>
<dbReference type="Proteomes" id="UP000207582">
    <property type="component" value="Segment"/>
</dbReference>
<dbReference type="KEGG" id="vg:5142062"/>
<keyword evidence="2" id="KW-1185">Reference proteome</keyword>
<reference evidence="1 2" key="1">
    <citation type="journal article" date="2005" name="Virology">
        <title>Sequence analysis of the complete genome of Trichoplusia ni single nucleopolyhedrovirus and the identification of a baculoviral photolyase gene.</title>
        <authorList>
            <person name="Willis L.G."/>
            <person name="Seipp R."/>
            <person name="Siepp R."/>
            <person name="Stewart T.M."/>
            <person name="Erlandson M.A."/>
            <person name="Theilmann D.A."/>
        </authorList>
    </citation>
    <scope>NUCLEOTIDE SEQUENCE [LARGE SCALE GENOMIC DNA]</scope>
</reference>
<proteinExistence type="predicted"/>